<evidence type="ECO:0000313" key="2">
    <source>
        <dbReference type="Proteomes" id="UP001500567"/>
    </source>
</evidence>
<keyword evidence="2" id="KW-1185">Reference proteome</keyword>
<proteinExistence type="predicted"/>
<dbReference type="Proteomes" id="UP001500567">
    <property type="component" value="Unassembled WGS sequence"/>
</dbReference>
<gene>
    <name evidence="1" type="ORF">GCM10022408_30860</name>
</gene>
<comment type="caution">
    <text evidence="1">The sequence shown here is derived from an EMBL/GenBank/DDBJ whole genome shotgun (WGS) entry which is preliminary data.</text>
</comment>
<evidence type="ECO:0000313" key="1">
    <source>
        <dbReference type="EMBL" id="GAA4015395.1"/>
    </source>
</evidence>
<protein>
    <recommendedName>
        <fullName evidence="3">ISAs1 family transposase</fullName>
    </recommendedName>
</protein>
<dbReference type="EMBL" id="BAABDJ010000036">
    <property type="protein sequence ID" value="GAA4015395.1"/>
    <property type="molecule type" value="Genomic_DNA"/>
</dbReference>
<accession>A0ABP7SR74</accession>
<name>A0ABP7SR74_9BACT</name>
<dbReference type="RefSeq" id="WP_345074205.1">
    <property type="nucleotide sequence ID" value="NZ_BAABDJ010000036.1"/>
</dbReference>
<sequence length="58" mass="6447">MVSLYCQRTGLTLALQDYTDKKTGEMSVLRDLLAGLQDRGVVFTLDALHAQKKRPPPS</sequence>
<evidence type="ECO:0008006" key="3">
    <source>
        <dbReference type="Google" id="ProtNLM"/>
    </source>
</evidence>
<organism evidence="1 2">
    <name type="scientific">Hymenobacter fastidiosus</name>
    <dbReference type="NCBI Taxonomy" id="486264"/>
    <lineage>
        <taxon>Bacteria</taxon>
        <taxon>Pseudomonadati</taxon>
        <taxon>Bacteroidota</taxon>
        <taxon>Cytophagia</taxon>
        <taxon>Cytophagales</taxon>
        <taxon>Hymenobacteraceae</taxon>
        <taxon>Hymenobacter</taxon>
    </lineage>
</organism>
<reference evidence="2" key="1">
    <citation type="journal article" date="2019" name="Int. J. Syst. Evol. Microbiol.">
        <title>The Global Catalogue of Microorganisms (GCM) 10K type strain sequencing project: providing services to taxonomists for standard genome sequencing and annotation.</title>
        <authorList>
            <consortium name="The Broad Institute Genomics Platform"/>
            <consortium name="The Broad Institute Genome Sequencing Center for Infectious Disease"/>
            <person name="Wu L."/>
            <person name="Ma J."/>
        </authorList>
    </citation>
    <scope>NUCLEOTIDE SEQUENCE [LARGE SCALE GENOMIC DNA]</scope>
    <source>
        <strain evidence="2">JCM 17224</strain>
    </source>
</reference>